<name>A0AAV7W2G8_PLEWA</name>
<feature type="compositionally biased region" description="Low complexity" evidence="1">
    <location>
        <begin position="111"/>
        <end position="141"/>
    </location>
</feature>
<feature type="region of interest" description="Disordered" evidence="1">
    <location>
        <begin position="69"/>
        <end position="161"/>
    </location>
</feature>
<keyword evidence="3" id="KW-1185">Reference proteome</keyword>
<protein>
    <submittedName>
        <fullName evidence="2">Uncharacterized protein</fullName>
    </submittedName>
</protein>
<gene>
    <name evidence="2" type="ORF">NDU88_003532</name>
</gene>
<dbReference type="AlphaFoldDB" id="A0AAV7W2G8"/>
<comment type="caution">
    <text evidence="2">The sequence shown here is derived from an EMBL/GenBank/DDBJ whole genome shotgun (WGS) entry which is preliminary data.</text>
</comment>
<dbReference type="Proteomes" id="UP001066276">
    <property type="component" value="Chromosome 1_2"/>
</dbReference>
<sequence length="185" mass="19726">MQGARDLWAVCGYRAVGILGSLLRIVIPRQNDGVVPHSTSCNLAHITTQRSVFYGPSVSALPLLRHHRHHEASRSAHTALAPGSCSALTPGRTRAGEGQPGPASTTQPGQSLASSLAAAPLFHPLSPPRGRGQPCRCPPSRRLFRPTSSQPRCATPRPHRGSELAPPILLLFLSPVITSLLRLRS</sequence>
<evidence type="ECO:0000313" key="3">
    <source>
        <dbReference type="Proteomes" id="UP001066276"/>
    </source>
</evidence>
<evidence type="ECO:0000313" key="2">
    <source>
        <dbReference type="EMBL" id="KAJ1208143.1"/>
    </source>
</evidence>
<reference evidence="2" key="1">
    <citation type="journal article" date="2022" name="bioRxiv">
        <title>Sequencing and chromosome-scale assembly of the giantPleurodeles waltlgenome.</title>
        <authorList>
            <person name="Brown T."/>
            <person name="Elewa A."/>
            <person name="Iarovenko S."/>
            <person name="Subramanian E."/>
            <person name="Araus A.J."/>
            <person name="Petzold A."/>
            <person name="Susuki M."/>
            <person name="Suzuki K.-i.T."/>
            <person name="Hayashi T."/>
            <person name="Toyoda A."/>
            <person name="Oliveira C."/>
            <person name="Osipova E."/>
            <person name="Leigh N.D."/>
            <person name="Simon A."/>
            <person name="Yun M.H."/>
        </authorList>
    </citation>
    <scope>NUCLEOTIDE SEQUENCE</scope>
    <source>
        <strain evidence="2">20211129_DDA</strain>
        <tissue evidence="2">Liver</tissue>
    </source>
</reference>
<proteinExistence type="predicted"/>
<accession>A0AAV7W2G8</accession>
<organism evidence="2 3">
    <name type="scientific">Pleurodeles waltl</name>
    <name type="common">Iberian ribbed newt</name>
    <dbReference type="NCBI Taxonomy" id="8319"/>
    <lineage>
        <taxon>Eukaryota</taxon>
        <taxon>Metazoa</taxon>
        <taxon>Chordata</taxon>
        <taxon>Craniata</taxon>
        <taxon>Vertebrata</taxon>
        <taxon>Euteleostomi</taxon>
        <taxon>Amphibia</taxon>
        <taxon>Batrachia</taxon>
        <taxon>Caudata</taxon>
        <taxon>Salamandroidea</taxon>
        <taxon>Salamandridae</taxon>
        <taxon>Pleurodelinae</taxon>
        <taxon>Pleurodeles</taxon>
    </lineage>
</organism>
<evidence type="ECO:0000256" key="1">
    <source>
        <dbReference type="SAM" id="MobiDB-lite"/>
    </source>
</evidence>
<dbReference type="EMBL" id="JANPWB010000002">
    <property type="protein sequence ID" value="KAJ1208143.1"/>
    <property type="molecule type" value="Genomic_DNA"/>
</dbReference>